<comment type="caution">
    <text evidence="1">The sequence shown here is derived from an EMBL/GenBank/DDBJ whole genome shotgun (WGS) entry which is preliminary data.</text>
</comment>
<organism evidence="1 2">
    <name type="scientific">Mythimna loreyi</name>
    <dbReference type="NCBI Taxonomy" id="667449"/>
    <lineage>
        <taxon>Eukaryota</taxon>
        <taxon>Metazoa</taxon>
        <taxon>Ecdysozoa</taxon>
        <taxon>Arthropoda</taxon>
        <taxon>Hexapoda</taxon>
        <taxon>Insecta</taxon>
        <taxon>Pterygota</taxon>
        <taxon>Neoptera</taxon>
        <taxon>Endopterygota</taxon>
        <taxon>Lepidoptera</taxon>
        <taxon>Glossata</taxon>
        <taxon>Ditrysia</taxon>
        <taxon>Noctuoidea</taxon>
        <taxon>Noctuidae</taxon>
        <taxon>Noctuinae</taxon>
        <taxon>Hadenini</taxon>
        <taxon>Mythimna</taxon>
    </lineage>
</organism>
<dbReference type="EMBL" id="CM056807">
    <property type="protein sequence ID" value="KAJ8705841.1"/>
    <property type="molecule type" value="Genomic_DNA"/>
</dbReference>
<name>A0ACC2Q1N9_9NEOP</name>
<accession>A0ACC2Q1N9</accession>
<evidence type="ECO:0000313" key="1">
    <source>
        <dbReference type="EMBL" id="KAJ8705841.1"/>
    </source>
</evidence>
<gene>
    <name evidence="1" type="ORF">PYW08_012887</name>
</gene>
<evidence type="ECO:0000313" key="2">
    <source>
        <dbReference type="Proteomes" id="UP001231649"/>
    </source>
</evidence>
<proteinExistence type="predicted"/>
<dbReference type="Proteomes" id="UP001231649">
    <property type="component" value="Chromosome 31"/>
</dbReference>
<reference evidence="1" key="1">
    <citation type="submission" date="2023-03" db="EMBL/GenBank/DDBJ databases">
        <title>Chromosome-level genomes of two armyworms, Mythimna separata and Mythimna loreyi, provide insights into the biosynthesis and reception of sex pheromones.</title>
        <authorList>
            <person name="Zhao H."/>
        </authorList>
    </citation>
    <scope>NUCLEOTIDE SEQUENCE</scope>
    <source>
        <strain evidence="1">BeijingLab</strain>
    </source>
</reference>
<protein>
    <submittedName>
        <fullName evidence="1">Uncharacterized protein</fullName>
    </submittedName>
</protein>
<sequence length="340" mass="39634">MTNLLRECKSDKIVTINESVEKGFQKLNGGIASAIGNIFVLDDNNNLMKVTDNIESLGTQAKQLYESLNEKIKLINEEIELSKEDRPHEKLSNFSEYKFCFKINNFPKLLLECSEYEEQLVKDFLNKLVIYSSQANEESVEEILKKEIIETLTLSDYNQEKIDDIFLKYHNAIQKWWMRPEDSYLYLTKNNQIFEKANRNIIEDPLINSLSAPYIRQIKRYNYKFTEEAVRTLSLDNLQPTTIVTAQSSTLAIVKVLQYLKNKDYVALNVEQIVNLPNKKRKSLISELKTTKKDKVIILVCDKLKDSEKEKKTLENVADAVRNKRTIIVTYKTKNNDCYK</sequence>
<keyword evidence="2" id="KW-1185">Reference proteome</keyword>